<evidence type="ECO:0000256" key="16">
    <source>
        <dbReference type="ARBA" id="ARBA00048679"/>
    </source>
</evidence>
<keyword evidence="7 20" id="KW-0732">Signal</keyword>
<dbReference type="Gene3D" id="3.30.40.10">
    <property type="entry name" value="Zinc/RING finger domain, C3HC4 (zinc finger)"/>
    <property type="match status" value="1"/>
</dbReference>
<keyword evidence="4" id="KW-0808">Transferase</keyword>
<evidence type="ECO:0000313" key="23">
    <source>
        <dbReference type="Proteomes" id="UP000583929"/>
    </source>
</evidence>
<feature type="compositionally biased region" description="Low complexity" evidence="18">
    <location>
        <begin position="970"/>
        <end position="1000"/>
    </location>
</feature>
<dbReference type="Proteomes" id="UP000583929">
    <property type="component" value="Unassembled WGS sequence"/>
</dbReference>
<evidence type="ECO:0000256" key="6">
    <source>
        <dbReference type="ARBA" id="ARBA00022723"/>
    </source>
</evidence>
<keyword evidence="23" id="KW-1185">Reference proteome</keyword>
<evidence type="ECO:0000256" key="13">
    <source>
        <dbReference type="ARBA" id="ARBA00023180"/>
    </source>
</evidence>
<organism evidence="22 23">
    <name type="scientific">Cannabis sativa</name>
    <name type="common">Hemp</name>
    <name type="synonym">Marijuana</name>
    <dbReference type="NCBI Taxonomy" id="3483"/>
    <lineage>
        <taxon>Eukaryota</taxon>
        <taxon>Viridiplantae</taxon>
        <taxon>Streptophyta</taxon>
        <taxon>Embryophyta</taxon>
        <taxon>Tracheophyta</taxon>
        <taxon>Spermatophyta</taxon>
        <taxon>Magnoliopsida</taxon>
        <taxon>eudicotyledons</taxon>
        <taxon>Gunneridae</taxon>
        <taxon>Pentapetalae</taxon>
        <taxon>rosids</taxon>
        <taxon>fabids</taxon>
        <taxon>Rosales</taxon>
        <taxon>Cannabaceae</taxon>
        <taxon>Cannabis</taxon>
    </lineage>
</organism>
<keyword evidence="9" id="KW-0833">Ubl conjugation pathway</keyword>
<evidence type="ECO:0000256" key="18">
    <source>
        <dbReference type="SAM" id="MobiDB-lite"/>
    </source>
</evidence>
<dbReference type="GO" id="GO:0030247">
    <property type="term" value="F:polysaccharide binding"/>
    <property type="evidence" value="ECO:0007669"/>
    <property type="project" value="InterPro"/>
</dbReference>
<evidence type="ECO:0000256" key="15">
    <source>
        <dbReference type="ARBA" id="ARBA00047899"/>
    </source>
</evidence>
<proteinExistence type="inferred from homology"/>
<dbReference type="InterPro" id="IPR046948">
    <property type="entry name" value="ATL20-22-like"/>
</dbReference>
<name>A0A7J6H486_CANSA</name>
<dbReference type="Pfam" id="PF13639">
    <property type="entry name" value="zf-RING_2"/>
    <property type="match status" value="1"/>
</dbReference>
<dbReference type="GO" id="GO:0008270">
    <property type="term" value="F:zinc ion binding"/>
    <property type="evidence" value="ECO:0007669"/>
    <property type="project" value="UniProtKB-KW"/>
</dbReference>
<evidence type="ECO:0000256" key="20">
    <source>
        <dbReference type="SAM" id="SignalP"/>
    </source>
</evidence>
<evidence type="ECO:0000256" key="8">
    <source>
        <dbReference type="ARBA" id="ARBA00022771"/>
    </source>
</evidence>
<gene>
    <name evidence="22" type="ORF">G4B88_006439</name>
</gene>
<evidence type="ECO:0000256" key="7">
    <source>
        <dbReference type="ARBA" id="ARBA00022729"/>
    </source>
</evidence>
<evidence type="ECO:0000256" key="4">
    <source>
        <dbReference type="ARBA" id="ARBA00022679"/>
    </source>
</evidence>
<evidence type="ECO:0000256" key="10">
    <source>
        <dbReference type="ARBA" id="ARBA00022833"/>
    </source>
</evidence>
<evidence type="ECO:0000256" key="12">
    <source>
        <dbReference type="ARBA" id="ARBA00023136"/>
    </source>
</evidence>
<dbReference type="SMART" id="SM00184">
    <property type="entry name" value="RING"/>
    <property type="match status" value="1"/>
</dbReference>
<dbReference type="Pfam" id="PF14380">
    <property type="entry name" value="WAK_assoc"/>
    <property type="match status" value="1"/>
</dbReference>
<feature type="region of interest" description="Disordered" evidence="18">
    <location>
        <begin position="968"/>
        <end position="1000"/>
    </location>
</feature>
<accession>A0A7J6H486</accession>
<comment type="pathway">
    <text evidence="3">Protein modification; protein ubiquitination.</text>
</comment>
<dbReference type="CDD" id="cd16461">
    <property type="entry name" value="RING-H2_EL5-like"/>
    <property type="match status" value="1"/>
</dbReference>
<evidence type="ECO:0000313" key="22">
    <source>
        <dbReference type="EMBL" id="KAF4389380.1"/>
    </source>
</evidence>
<feature type="domain" description="RING-type" evidence="21">
    <location>
        <begin position="920"/>
        <end position="962"/>
    </location>
</feature>
<dbReference type="GO" id="GO:0004674">
    <property type="term" value="F:protein serine/threonine kinase activity"/>
    <property type="evidence" value="ECO:0007669"/>
    <property type="project" value="UniProtKB-EC"/>
</dbReference>
<dbReference type="EMBL" id="JAATIQ010000067">
    <property type="protein sequence ID" value="KAF4389380.1"/>
    <property type="molecule type" value="Genomic_DNA"/>
</dbReference>
<sequence length="1000" mass="110936">MSVSSKILSFFLLPYSILIIMNFTTTVAQICNRNNCISPTELTVKFPFQISDQNHYPTRCGYPGFDLSCRNTTTTTTGAGADAIISLPAGDFAVREIVYGSQVLTIDDPDNCLPKRFLDTKFSVSGTPFRVRNLGSFTFFNCSPEPVTGAGAGVKPLAVPCLSGNGYTVAAVPTEIFATEFLSTPPAFCRVVSTAVMVPVTASEKWWEEEWGFYLRSYVGLTWQEPNCGECEKRGGDCGFVSSSNDLEIGCFNLPNKHGLSKGVQYALYFITFLGILGFLCYNCRPKCQDQENRIFSNNRWRNSNHNHQLPNTNTSISSTTTTTLPHHNEANSGGLPSTEIDKTIIEMYPKRLFGENRRLLKSDYNSCSICLTEYQANDININNNCDSLTCTGATNPPPVHFPFRLTTRNSSQPNRCSYRTGFDLSCNNQNQTIIRLSSGEFAVHQINYEEQSLFINDPSGCLPKQFMNRELDFFNTFPFVIDRVENYTFLNCSKDFIAKMKYDLNPISCLSDDNGEFSVFAVPTMFYYYNRGSMTVDSQSFSPSPSESPLGSCSEISTAMVPRPYNPFFWPGTTGDIQLWWVDPNCRDCLARGGDCGCSVSPNGSNHENINNNCDSLTCTGATNPPPVHFPFRLRNRNTSQPNRCSNRIGIDLSCNNQNQTIISLSSGEFTVRQINYEEQSLSINDPGGCLPKRFLNREFNLFNSTDPFVVDRLENYTFLNCSLDYMSTIKYDLSPISCLSDGNDEFSVFAVPTVLYHYIILDSPSPLTCTVISTAMVPRPYVQPVNFSDITGDIKLSWWINPDCRDCVARGGDCGFQIESFGCSVSSNRSLPRGAKYGIIIGVGIPGLLCIIGLASFLCGRVRACGQRQQRRGQPFSEPEQPMPVVVVMGYDGPTIESFPKIELGESKRLPKPNDNTCPICLCEYEPKETLRTIPECNHYYHAGCVDEWLKMNATCPLCRNSPDTDNSVTSASSQSSSSHLVSPSTSISSSSSSLQTS</sequence>
<evidence type="ECO:0000256" key="17">
    <source>
        <dbReference type="PROSITE-ProRule" id="PRU00175"/>
    </source>
</evidence>
<dbReference type="InterPro" id="IPR032872">
    <property type="entry name" value="WAK_assoc_C"/>
</dbReference>
<keyword evidence="5 19" id="KW-0812">Transmembrane</keyword>
<comment type="catalytic activity">
    <reaction evidence="1">
        <text>S-ubiquitinyl-[E2 ubiquitin-conjugating enzyme]-L-cysteine + [acceptor protein]-L-lysine = [E2 ubiquitin-conjugating enzyme]-L-cysteine + N(6)-ubiquitinyl-[acceptor protein]-L-lysine.</text>
        <dbReference type="EC" id="2.3.2.27"/>
    </reaction>
</comment>
<keyword evidence="13" id="KW-0325">Glycoprotein</keyword>
<comment type="similarity">
    <text evidence="14">Belongs to the RING-type zinc finger family. ATL subfamily.</text>
</comment>
<comment type="subcellular location">
    <subcellularLocation>
        <location evidence="2">Membrane</location>
        <topology evidence="2">Single-pass membrane protein</topology>
    </subcellularLocation>
</comment>
<evidence type="ECO:0000259" key="21">
    <source>
        <dbReference type="PROSITE" id="PS50089"/>
    </source>
</evidence>
<protein>
    <recommendedName>
        <fullName evidence="21">RING-type domain-containing protein</fullName>
    </recommendedName>
</protein>
<dbReference type="InterPro" id="IPR025287">
    <property type="entry name" value="WAK_GUB"/>
</dbReference>
<dbReference type="AlphaFoldDB" id="A0A7J6H486"/>
<dbReference type="GO" id="GO:0016020">
    <property type="term" value="C:membrane"/>
    <property type="evidence" value="ECO:0007669"/>
    <property type="project" value="UniProtKB-SubCell"/>
</dbReference>
<evidence type="ECO:0000256" key="11">
    <source>
        <dbReference type="ARBA" id="ARBA00022989"/>
    </source>
</evidence>
<keyword evidence="12 19" id="KW-0472">Membrane</keyword>
<dbReference type="PANTHER" id="PTHR46279">
    <property type="entry name" value="RING/U-BOX SUPERFAMILY PROTEIN"/>
    <property type="match status" value="1"/>
</dbReference>
<evidence type="ECO:0000256" key="2">
    <source>
        <dbReference type="ARBA" id="ARBA00004167"/>
    </source>
</evidence>
<dbReference type="InterPro" id="IPR001841">
    <property type="entry name" value="Znf_RING"/>
</dbReference>
<evidence type="ECO:0000256" key="19">
    <source>
        <dbReference type="SAM" id="Phobius"/>
    </source>
</evidence>
<dbReference type="Pfam" id="PF13947">
    <property type="entry name" value="GUB_WAK_bind"/>
    <property type="match status" value="3"/>
</dbReference>
<reference evidence="22 23" key="1">
    <citation type="journal article" date="2020" name="bioRxiv">
        <title>Sequence and annotation of 42 cannabis genomes reveals extensive copy number variation in cannabinoid synthesis and pathogen resistance genes.</title>
        <authorList>
            <person name="Mckernan K.J."/>
            <person name="Helbert Y."/>
            <person name="Kane L.T."/>
            <person name="Ebling H."/>
            <person name="Zhang L."/>
            <person name="Liu B."/>
            <person name="Eaton Z."/>
            <person name="Mclaughlin S."/>
            <person name="Kingan S."/>
            <person name="Baybayan P."/>
            <person name="Concepcion G."/>
            <person name="Jordan M."/>
            <person name="Riva A."/>
            <person name="Barbazuk W."/>
            <person name="Harkins T."/>
        </authorList>
    </citation>
    <scope>NUCLEOTIDE SEQUENCE [LARGE SCALE GENOMIC DNA]</scope>
    <source>
        <strain evidence="23">cv. Jamaican Lion 4</strain>
        <tissue evidence="22">Leaf</tissue>
    </source>
</reference>
<dbReference type="GO" id="GO:0061630">
    <property type="term" value="F:ubiquitin protein ligase activity"/>
    <property type="evidence" value="ECO:0007669"/>
    <property type="project" value="UniProtKB-EC"/>
</dbReference>
<keyword evidence="10" id="KW-0862">Zinc</keyword>
<dbReference type="PANTHER" id="PTHR46279:SF31">
    <property type="entry name" value="RING-H2 FINGER PROTEIN ATL20-LIKE ISOFORM X1"/>
    <property type="match status" value="1"/>
</dbReference>
<evidence type="ECO:0000256" key="3">
    <source>
        <dbReference type="ARBA" id="ARBA00004906"/>
    </source>
</evidence>
<dbReference type="InterPro" id="IPR013083">
    <property type="entry name" value="Znf_RING/FYVE/PHD"/>
</dbReference>
<evidence type="ECO:0000256" key="14">
    <source>
        <dbReference type="ARBA" id="ARBA00024209"/>
    </source>
</evidence>
<keyword evidence="11 19" id="KW-1133">Transmembrane helix</keyword>
<keyword evidence="8 17" id="KW-0863">Zinc-finger</keyword>
<comment type="catalytic activity">
    <reaction evidence="15">
        <text>L-threonyl-[protein] + ATP = O-phospho-L-threonyl-[protein] + ADP + H(+)</text>
        <dbReference type="Rhea" id="RHEA:46608"/>
        <dbReference type="Rhea" id="RHEA-COMP:11060"/>
        <dbReference type="Rhea" id="RHEA-COMP:11605"/>
        <dbReference type="ChEBI" id="CHEBI:15378"/>
        <dbReference type="ChEBI" id="CHEBI:30013"/>
        <dbReference type="ChEBI" id="CHEBI:30616"/>
        <dbReference type="ChEBI" id="CHEBI:61977"/>
        <dbReference type="ChEBI" id="CHEBI:456216"/>
        <dbReference type="EC" id="2.7.11.1"/>
    </reaction>
</comment>
<comment type="catalytic activity">
    <reaction evidence="16">
        <text>L-seryl-[protein] + ATP = O-phospho-L-seryl-[protein] + ADP + H(+)</text>
        <dbReference type="Rhea" id="RHEA:17989"/>
        <dbReference type="Rhea" id="RHEA-COMP:9863"/>
        <dbReference type="Rhea" id="RHEA-COMP:11604"/>
        <dbReference type="ChEBI" id="CHEBI:15378"/>
        <dbReference type="ChEBI" id="CHEBI:29999"/>
        <dbReference type="ChEBI" id="CHEBI:30616"/>
        <dbReference type="ChEBI" id="CHEBI:83421"/>
        <dbReference type="ChEBI" id="CHEBI:456216"/>
        <dbReference type="EC" id="2.7.11.1"/>
    </reaction>
</comment>
<evidence type="ECO:0000256" key="1">
    <source>
        <dbReference type="ARBA" id="ARBA00000900"/>
    </source>
</evidence>
<keyword evidence="6" id="KW-0479">Metal-binding</keyword>
<feature type="chain" id="PRO_5029838578" description="RING-type domain-containing protein" evidence="20">
    <location>
        <begin position="29"/>
        <end position="1000"/>
    </location>
</feature>
<evidence type="ECO:0000256" key="5">
    <source>
        <dbReference type="ARBA" id="ARBA00022692"/>
    </source>
</evidence>
<evidence type="ECO:0000256" key="9">
    <source>
        <dbReference type="ARBA" id="ARBA00022786"/>
    </source>
</evidence>
<comment type="caution">
    <text evidence="22">The sequence shown here is derived from an EMBL/GenBank/DDBJ whole genome shotgun (WGS) entry which is preliminary data.</text>
</comment>
<dbReference type="SUPFAM" id="SSF57850">
    <property type="entry name" value="RING/U-box"/>
    <property type="match status" value="1"/>
</dbReference>
<feature type="signal peptide" evidence="20">
    <location>
        <begin position="1"/>
        <end position="28"/>
    </location>
</feature>
<dbReference type="PROSITE" id="PS50089">
    <property type="entry name" value="ZF_RING_2"/>
    <property type="match status" value="1"/>
</dbReference>
<feature type="transmembrane region" description="Helical" evidence="19">
    <location>
        <begin position="839"/>
        <end position="860"/>
    </location>
</feature>